<evidence type="ECO:0000313" key="1">
    <source>
        <dbReference type="EMBL" id="KAI3374119.1"/>
    </source>
</evidence>
<accession>A0ACB8X266</accession>
<comment type="caution">
    <text evidence="1">The sequence shown here is derived from an EMBL/GenBank/DDBJ whole genome shotgun (WGS) entry which is preliminary data.</text>
</comment>
<dbReference type="EMBL" id="CM041533">
    <property type="protein sequence ID" value="KAI3374119.1"/>
    <property type="molecule type" value="Genomic_DNA"/>
</dbReference>
<evidence type="ECO:0000313" key="2">
    <source>
        <dbReference type="Proteomes" id="UP000831701"/>
    </source>
</evidence>
<reference evidence="1" key="1">
    <citation type="submission" date="2022-04" db="EMBL/GenBank/DDBJ databases">
        <title>Jade perch genome.</title>
        <authorList>
            <person name="Chao B."/>
        </authorList>
    </citation>
    <scope>NUCLEOTIDE SEQUENCE</scope>
    <source>
        <strain evidence="1">CB-2022</strain>
    </source>
</reference>
<dbReference type="Proteomes" id="UP000831701">
    <property type="component" value="Chromosome 3"/>
</dbReference>
<name>A0ACB8X266_9TELE</name>
<keyword evidence="2" id="KW-1185">Reference proteome</keyword>
<gene>
    <name evidence="1" type="ORF">L3Q82_005932</name>
</gene>
<sequence length="340" mass="38334">MTTTWPTEREVEQLVRWCEGNNLILNVDKTKEIIVDFRKIQPSHAPLLINNSSVEVVSSSRFLVGAHHRRPHLVSSQFLNTADMTPLFISLLLAAMCLECRAQKDNVLQPKGDVTVTEGEEVTLPCQYNTTSSSPYLFWYKQDGNNSPKFILSRFKGDEGNTPERFSSTLNSTSRSVPLKIQKLQLSDSAVYYCALQPTVTGNSKTLLTDMNNTHFAALGSMNSIKPESTEEHVAEGRNINLTCKYEGAISNIQWYRQYQRSRPEFLLYITEGGSIHPTVSDFPAHINKTEKLVDLEIIAAKVTDSAVYYCALQPTVTGNSKTLYKNLWSKDNRILHNVH</sequence>
<protein>
    <submittedName>
        <fullName evidence="1">Uncharacterized protein</fullName>
    </submittedName>
</protein>
<organism evidence="1 2">
    <name type="scientific">Scortum barcoo</name>
    <name type="common">barcoo grunter</name>
    <dbReference type="NCBI Taxonomy" id="214431"/>
    <lineage>
        <taxon>Eukaryota</taxon>
        <taxon>Metazoa</taxon>
        <taxon>Chordata</taxon>
        <taxon>Craniata</taxon>
        <taxon>Vertebrata</taxon>
        <taxon>Euteleostomi</taxon>
        <taxon>Actinopterygii</taxon>
        <taxon>Neopterygii</taxon>
        <taxon>Teleostei</taxon>
        <taxon>Neoteleostei</taxon>
        <taxon>Acanthomorphata</taxon>
        <taxon>Eupercaria</taxon>
        <taxon>Centrarchiformes</taxon>
        <taxon>Terapontoidei</taxon>
        <taxon>Terapontidae</taxon>
        <taxon>Scortum</taxon>
    </lineage>
</organism>
<proteinExistence type="predicted"/>